<comment type="caution">
    <text evidence="1">The sequence shown here is derived from an EMBL/GenBank/DDBJ whole genome shotgun (WGS) entry which is preliminary data.</text>
</comment>
<accession>A0A448WNG8</accession>
<name>A0A448WNG8_9PLAT</name>
<gene>
    <name evidence="1" type="ORF">PXEA_LOCUS9516</name>
</gene>
<keyword evidence="2" id="KW-1185">Reference proteome</keyword>
<sequence>MIYAKHFPDVESGKPLASNLVQYSWEIDDAISEPASLFGSQFADEVSESEVVTATGDSEAVSSSLSQLQLLGLRAGTWRRGRCLANLILARPSIVGQQGISERRTVHSLYFTSRIRQDAEASEPQPGLPITVNGITFDPFVRIKVDGVDTNNDTVGLKIGGSKTLTCHSIGT</sequence>
<proteinExistence type="predicted"/>
<dbReference type="Proteomes" id="UP000784294">
    <property type="component" value="Unassembled WGS sequence"/>
</dbReference>
<dbReference type="EMBL" id="CAAALY010027052">
    <property type="protein sequence ID" value="VEL16076.1"/>
    <property type="molecule type" value="Genomic_DNA"/>
</dbReference>
<protein>
    <submittedName>
        <fullName evidence="1">Uncharacterized protein</fullName>
    </submittedName>
</protein>
<evidence type="ECO:0000313" key="2">
    <source>
        <dbReference type="Proteomes" id="UP000784294"/>
    </source>
</evidence>
<dbReference type="AlphaFoldDB" id="A0A448WNG8"/>
<reference evidence="1" key="1">
    <citation type="submission" date="2018-11" db="EMBL/GenBank/DDBJ databases">
        <authorList>
            <consortium name="Pathogen Informatics"/>
        </authorList>
    </citation>
    <scope>NUCLEOTIDE SEQUENCE</scope>
</reference>
<evidence type="ECO:0000313" key="1">
    <source>
        <dbReference type="EMBL" id="VEL16076.1"/>
    </source>
</evidence>
<organism evidence="1 2">
    <name type="scientific">Protopolystoma xenopodis</name>
    <dbReference type="NCBI Taxonomy" id="117903"/>
    <lineage>
        <taxon>Eukaryota</taxon>
        <taxon>Metazoa</taxon>
        <taxon>Spiralia</taxon>
        <taxon>Lophotrochozoa</taxon>
        <taxon>Platyhelminthes</taxon>
        <taxon>Monogenea</taxon>
        <taxon>Polyopisthocotylea</taxon>
        <taxon>Polystomatidea</taxon>
        <taxon>Polystomatidae</taxon>
        <taxon>Protopolystoma</taxon>
    </lineage>
</organism>